<keyword evidence="2" id="KW-1003">Cell membrane</keyword>
<gene>
    <name evidence="9" type="ORF">FEN17_27115</name>
</gene>
<dbReference type="Pfam" id="PF02687">
    <property type="entry name" value="FtsX"/>
    <property type="match status" value="2"/>
</dbReference>
<keyword evidence="10" id="KW-1185">Reference proteome</keyword>
<evidence type="ECO:0000256" key="3">
    <source>
        <dbReference type="ARBA" id="ARBA00022692"/>
    </source>
</evidence>
<dbReference type="GO" id="GO:0005886">
    <property type="term" value="C:plasma membrane"/>
    <property type="evidence" value="ECO:0007669"/>
    <property type="project" value="UniProtKB-SubCell"/>
</dbReference>
<evidence type="ECO:0000313" key="10">
    <source>
        <dbReference type="Proteomes" id="UP000306402"/>
    </source>
</evidence>
<feature type="domain" description="MacB-like periplasmic core" evidence="8">
    <location>
        <begin position="97"/>
        <end position="316"/>
    </location>
</feature>
<dbReference type="InterPro" id="IPR025857">
    <property type="entry name" value="MacB_PCD"/>
</dbReference>
<feature type="transmembrane region" description="Helical" evidence="6">
    <location>
        <begin position="743"/>
        <end position="767"/>
    </location>
</feature>
<evidence type="ECO:0000256" key="1">
    <source>
        <dbReference type="ARBA" id="ARBA00004651"/>
    </source>
</evidence>
<dbReference type="Pfam" id="PF12704">
    <property type="entry name" value="MacB_PCD"/>
    <property type="match status" value="2"/>
</dbReference>
<feature type="transmembrane region" description="Helical" evidence="6">
    <location>
        <begin position="779"/>
        <end position="807"/>
    </location>
</feature>
<keyword evidence="4 6" id="KW-1133">Transmembrane helix</keyword>
<dbReference type="InterPro" id="IPR003838">
    <property type="entry name" value="ABC3_permease_C"/>
</dbReference>
<dbReference type="InterPro" id="IPR047699">
    <property type="entry name" value="Permease_put_prefix"/>
</dbReference>
<evidence type="ECO:0000313" key="9">
    <source>
        <dbReference type="EMBL" id="TLU96993.1"/>
    </source>
</evidence>
<feature type="transmembrane region" description="Helical" evidence="6">
    <location>
        <begin position="405"/>
        <end position="432"/>
    </location>
</feature>
<evidence type="ECO:0000256" key="2">
    <source>
        <dbReference type="ARBA" id="ARBA00022475"/>
    </source>
</evidence>
<comment type="subcellular location">
    <subcellularLocation>
        <location evidence="1">Cell membrane</location>
        <topology evidence="1">Multi-pass membrane protein</topology>
    </subcellularLocation>
</comment>
<sequence>MKTPPRLAKRFLKWFVAPHLLEVIQGDLEEEFFFQLKSIGERKARLRYWFEVFGFFRLTYIKRQPSFNSYDPLISSSMFKNYFKVAIRQLLKNKSLSFINILGLSLGMAFALLIGMWVRFEISFDTFNRNADRIALVMKHTLMNNEKNTSGSVMMPVYDELERNFPEIQHVSRLDWGSVHSLVAGDRKFKKQGYYVDPAFLKIFTFPILKGNPETALIDPNSIVLTKSLSKAIFGNTDPIGKLIRIDNKFDIQVTAVIQDVPANSSLQFEFLAPFEFNVAKIPDVRESKTRWNNSFIGVVLQVREGVEFQDLSKKISPMLENKDPFVKTQMLSLYPIKRWHLYDDFQDWVNTGGQVIYVRLFGIIGAFVLLIACINFMNLSTARFEKRAKEVGIRKAVGSLKRQLVAQFLTESLLTAFLAFTLSLLIMWLLLPHLGELGFKNIELDFTDLSLWGAVLGVCLITGLLAGSYPAAYLSSFVPVKVLRGKLQQGNAPVNLRKVLVVSQFFISIALIISAVVVYQQVNFAKSRSIGYNPDNLITLDASSDLVKNYNALKYDLLKTGHIESVAKASSSMTWINNDFTHFSWEGKDLGSNVSINVVMTDWDYEKTAGLEFIAGRSFDRRYSTDSAAVILNEAALKLINYKDPIGKTMKLGDQVLTIIGVTRNVLMQNPFGTVKPGVILFNGKNVNAILIRLKDHENLSKTLAAIQPIADKYNPSIPFEYHFADQEFEQKFSLANQMARLAGIFASLSIFISCLGLFGLAMFMAERRTKEITIRKVLGATVANLWLLLSSEFIWLVGIACVLAAPVTLWAMNKWLQTYEYRIAIQWWLLPATFIIALAIAFATVSLQAIKAAYINPSQTLRSE</sequence>
<dbReference type="NCBIfam" id="NF038404">
    <property type="entry name" value="perm_prefix_2"/>
    <property type="match status" value="1"/>
</dbReference>
<reference evidence="9 10" key="1">
    <citation type="submission" date="2019-05" db="EMBL/GenBank/DDBJ databases">
        <authorList>
            <person name="Qu J.-H."/>
        </authorList>
    </citation>
    <scope>NUCLEOTIDE SEQUENCE [LARGE SCALE GENOMIC DNA]</scope>
    <source>
        <strain evidence="9 10">T17</strain>
    </source>
</reference>
<feature type="transmembrane region" description="Helical" evidence="6">
    <location>
        <begin position="452"/>
        <end position="479"/>
    </location>
</feature>
<evidence type="ECO:0000256" key="5">
    <source>
        <dbReference type="ARBA" id="ARBA00023136"/>
    </source>
</evidence>
<feature type="transmembrane region" description="Helical" evidence="6">
    <location>
        <begin position="98"/>
        <end position="120"/>
    </location>
</feature>
<comment type="caution">
    <text evidence="9">The sequence shown here is derived from an EMBL/GenBank/DDBJ whole genome shotgun (WGS) entry which is preliminary data.</text>
</comment>
<feature type="domain" description="ABC3 transporter permease C-terminal" evidence="7">
    <location>
        <begin position="746"/>
        <end position="859"/>
    </location>
</feature>
<feature type="transmembrane region" description="Helical" evidence="6">
    <location>
        <begin position="827"/>
        <end position="849"/>
    </location>
</feature>
<dbReference type="GO" id="GO:0022857">
    <property type="term" value="F:transmembrane transporter activity"/>
    <property type="evidence" value="ECO:0007669"/>
    <property type="project" value="TreeGrafter"/>
</dbReference>
<dbReference type="Proteomes" id="UP000306402">
    <property type="component" value="Unassembled WGS sequence"/>
</dbReference>
<dbReference type="RefSeq" id="WP_138368567.1">
    <property type="nucleotide sequence ID" value="NZ_VCEJ01000013.1"/>
</dbReference>
<dbReference type="AlphaFoldDB" id="A0A5R9KLA3"/>
<evidence type="ECO:0000259" key="7">
    <source>
        <dbReference type="Pfam" id="PF02687"/>
    </source>
</evidence>
<protein>
    <submittedName>
        <fullName evidence="9">FtsX-like permease family protein</fullName>
    </submittedName>
</protein>
<keyword evidence="3 6" id="KW-0812">Transmembrane</keyword>
<keyword evidence="5 6" id="KW-0472">Membrane</keyword>
<evidence type="ECO:0000259" key="8">
    <source>
        <dbReference type="Pfam" id="PF12704"/>
    </source>
</evidence>
<evidence type="ECO:0000256" key="6">
    <source>
        <dbReference type="SAM" id="Phobius"/>
    </source>
</evidence>
<dbReference type="EMBL" id="VCEJ01000013">
    <property type="protein sequence ID" value="TLU96993.1"/>
    <property type="molecule type" value="Genomic_DNA"/>
</dbReference>
<feature type="domain" description="ABC3 transporter permease C-terminal" evidence="7">
    <location>
        <begin position="364"/>
        <end position="472"/>
    </location>
</feature>
<name>A0A5R9KLA3_9BACT</name>
<dbReference type="OrthoDB" id="5933722at2"/>
<proteinExistence type="predicted"/>
<feature type="domain" description="MacB-like periplasmic core" evidence="8">
    <location>
        <begin position="508"/>
        <end position="710"/>
    </location>
</feature>
<organism evidence="9 10">
    <name type="scientific">Dyadobacter luticola</name>
    <dbReference type="NCBI Taxonomy" id="1979387"/>
    <lineage>
        <taxon>Bacteria</taxon>
        <taxon>Pseudomonadati</taxon>
        <taxon>Bacteroidota</taxon>
        <taxon>Cytophagia</taxon>
        <taxon>Cytophagales</taxon>
        <taxon>Spirosomataceae</taxon>
        <taxon>Dyadobacter</taxon>
    </lineage>
</organism>
<dbReference type="PANTHER" id="PTHR30572:SF18">
    <property type="entry name" value="ABC-TYPE MACROLIDE FAMILY EXPORT SYSTEM PERMEASE COMPONENT 2"/>
    <property type="match status" value="1"/>
</dbReference>
<accession>A0A5R9KLA3</accession>
<evidence type="ECO:0000256" key="4">
    <source>
        <dbReference type="ARBA" id="ARBA00022989"/>
    </source>
</evidence>
<dbReference type="PANTHER" id="PTHR30572">
    <property type="entry name" value="MEMBRANE COMPONENT OF TRANSPORTER-RELATED"/>
    <property type="match status" value="1"/>
</dbReference>
<feature type="transmembrane region" description="Helical" evidence="6">
    <location>
        <begin position="357"/>
        <end position="378"/>
    </location>
</feature>
<feature type="transmembrane region" description="Helical" evidence="6">
    <location>
        <begin position="500"/>
        <end position="520"/>
    </location>
</feature>
<dbReference type="InterPro" id="IPR050250">
    <property type="entry name" value="Macrolide_Exporter_MacB"/>
</dbReference>